<evidence type="ECO:0000256" key="1">
    <source>
        <dbReference type="SAM" id="MobiDB-lite"/>
    </source>
</evidence>
<sequence length="505" mass="54425">MSKTSGNHRPPPPPDDAPPQGGKGGKGPDMAQVLVTMAEETYRFIRADDGRTYGVPKDGPNIAVPLGSKGEGGVRAKLATSLWRRSGQVASGAALSDCVNVLEGEAGEKDPEPVFLRMGRLHDPELGECVVVDMGTETGQAIVVTCDGWRTEAKSPVIFRRSSLVHPLVEPVHGGSLNTLRALVNLSEEDYRLAIGWVVAAFFLDIPHPILFVQGEQGTAKSTLVRTLLSLCDPQPAADRETPAGSREWAIFARASWAFSFDNLTEIPDWFSNSLCKGVTGDSVLQRALHSDEDIVVFSFQRVMAITTIGIKHALAGDLVDRMLLVEPEVLDSRRPESEIRAAREAALPEALGAILDLVCGTLAHLPNVQIENLPRMADFARVLAALDAHTGWSTLATYRERIVAMGASLIEGDVFAQSLYRLAHRPNPDGPPPGPWEGSTADLLAELHKICVQGGMAVTELPKDVRVAGQKVTEVAPSLRKLGVDVRRRKSGSKRFVSVSKITS</sequence>
<protein>
    <recommendedName>
        <fullName evidence="4">ATP-binding protein</fullName>
    </recommendedName>
</protein>
<evidence type="ECO:0000313" key="3">
    <source>
        <dbReference type="Proteomes" id="UP001500665"/>
    </source>
</evidence>
<dbReference type="Proteomes" id="UP001500665">
    <property type="component" value="Unassembled WGS sequence"/>
</dbReference>
<dbReference type="EMBL" id="BAAAHH010000060">
    <property type="protein sequence ID" value="GAA0968873.1"/>
    <property type="molecule type" value="Genomic_DNA"/>
</dbReference>
<evidence type="ECO:0000313" key="2">
    <source>
        <dbReference type="EMBL" id="GAA0968873.1"/>
    </source>
</evidence>
<dbReference type="RefSeq" id="WP_344247292.1">
    <property type="nucleotide sequence ID" value="NZ_BAAAHH010000060.1"/>
</dbReference>
<accession>A0ABP4CGI1</accession>
<gene>
    <name evidence="2" type="ORF">GCM10009550_74930</name>
</gene>
<reference evidence="3" key="1">
    <citation type="journal article" date="2019" name="Int. J. Syst. Evol. Microbiol.">
        <title>The Global Catalogue of Microorganisms (GCM) 10K type strain sequencing project: providing services to taxonomists for standard genome sequencing and annotation.</title>
        <authorList>
            <consortium name="The Broad Institute Genomics Platform"/>
            <consortium name="The Broad Institute Genome Sequencing Center for Infectious Disease"/>
            <person name="Wu L."/>
            <person name="Ma J."/>
        </authorList>
    </citation>
    <scope>NUCLEOTIDE SEQUENCE [LARGE SCALE GENOMIC DNA]</scope>
    <source>
        <strain evidence="3">JCM 10696</strain>
    </source>
</reference>
<keyword evidence="3" id="KW-1185">Reference proteome</keyword>
<comment type="caution">
    <text evidence="2">The sequence shown here is derived from an EMBL/GenBank/DDBJ whole genome shotgun (WGS) entry which is preliminary data.</text>
</comment>
<organism evidence="2 3">
    <name type="scientific">Actinocorallia libanotica</name>
    <dbReference type="NCBI Taxonomy" id="46162"/>
    <lineage>
        <taxon>Bacteria</taxon>
        <taxon>Bacillati</taxon>
        <taxon>Actinomycetota</taxon>
        <taxon>Actinomycetes</taxon>
        <taxon>Streptosporangiales</taxon>
        <taxon>Thermomonosporaceae</taxon>
        <taxon>Actinocorallia</taxon>
    </lineage>
</organism>
<feature type="region of interest" description="Disordered" evidence="1">
    <location>
        <begin position="1"/>
        <end position="29"/>
    </location>
</feature>
<evidence type="ECO:0008006" key="4">
    <source>
        <dbReference type="Google" id="ProtNLM"/>
    </source>
</evidence>
<proteinExistence type="predicted"/>
<name>A0ABP4CGI1_9ACTN</name>